<sequence>MDFVDRITRWLSGDFKPSAYIKSRNECVVAYGEEWATLVTQSRMQREASRQYADWYNSASPTTCTMPPPTDAELIEEARVGKLKAGLDQPKKQQEAASINLGGIKTPPPMSEEQSTLLDLEALPSYDQIVAVGKLRRLQLQSACPQYTDEERASWAIIPYTGGPRVIREDEVLPRAPSVVLLNDAPRSMSKIEELVKACFATIDKVAKWRKVDYIDFSSKAAQTPPSKYKLQEPGEVMKGMNAQSVAMELRCRYGVQPCTAANLQLGNRVAREILDRQCQATREQVYYYGHLATTMWFQPTLVDLALRAGAKDFLIGDVYARAGMETRVKTSIHPAIRVMRAARPRAVDRVSYQIDVVRPCADFGVHNNSLNNLIRGVNERVFYTDHKRTVPVKPLPTGFDEIDISMLKTFKVSPWTMEQVVESYKGSQKTRYQNALESLRIQPLTRADARVKTFVKAEKINFTAKPDPAPRVIQPRDPRFNLCFAKYTKPLEPMLYKQLGKLYKYPCIAKGFNAVETGEIIAKKWAMFKDPVCVGLDASRFDQHVSVEALRFTHKVYKRFVQGHEVNKLLSWMYTNHALGSAKDGYVKYEITGCRMSGDMDTALGNCTLMVLMTHHLCKSLDIEHELMNNGDDCIIIMDQAKLPLLQQNVAKFYERLGFKMKVEEPVFQLERVDFCQTRPVYDGRKWRMVRHISSISKDCCTVINWEQLAPWWCAIGTCGLAVAAGIPIHNSFLKWLKRSGGDEGGIRSHALWKNEGLAWYRMGLDLSHEDHVSDAARLSFQTAFGISPEMQVALEGIYDSLPAPSVGGRDYRTKGIHGCETVVALPSRHFNNYFDDVPTNTSQSHSADPGDLNFEPGVLWNFT</sequence>
<dbReference type="Gene3D" id="3.30.70.270">
    <property type="match status" value="1"/>
</dbReference>
<dbReference type="GO" id="GO:0000166">
    <property type="term" value="F:nucleotide binding"/>
    <property type="evidence" value="ECO:0007669"/>
    <property type="project" value="UniProtKB-KW"/>
</dbReference>
<dbReference type="PROSITE" id="PS50507">
    <property type="entry name" value="RDRP_SSRNA_POS"/>
    <property type="match status" value="1"/>
</dbReference>
<dbReference type="OrthoDB" id="1964at10239"/>
<evidence type="ECO:0000256" key="3">
    <source>
        <dbReference type="ARBA" id="ARBA00022679"/>
    </source>
</evidence>
<protein>
    <recommendedName>
        <fullName evidence="1 7">RNA-directed RNA polymerase</fullName>
        <ecNumber evidence="1 7">2.7.7.48</ecNumber>
    </recommendedName>
</protein>
<evidence type="ECO:0000313" key="10">
    <source>
        <dbReference type="Proteomes" id="UP000204025"/>
    </source>
</evidence>
<keyword evidence="6 7" id="KW-0693">Viral RNA replication</keyword>
<proteinExistence type="predicted"/>
<name>A0A097PAC9_9TOMB</name>
<dbReference type="InterPro" id="IPR007094">
    <property type="entry name" value="RNA-dir_pol_PSvirus"/>
</dbReference>
<keyword evidence="5 7" id="KW-0547">Nucleotide-binding</keyword>
<dbReference type="KEGG" id="vg:25396052"/>
<dbReference type="GO" id="GO:0039694">
    <property type="term" value="P:viral RNA genome replication"/>
    <property type="evidence" value="ECO:0007669"/>
    <property type="project" value="InterPro"/>
</dbReference>
<dbReference type="EMBL" id="EU151723">
    <property type="protein sequence ID" value="AIU44175.3"/>
    <property type="molecule type" value="Genomic_RNA"/>
</dbReference>
<dbReference type="CDD" id="cd23234">
    <property type="entry name" value="Calvusvirinae_RdRp"/>
    <property type="match status" value="1"/>
</dbReference>
<dbReference type="GeneID" id="25396052"/>
<keyword evidence="3 7" id="KW-0808">Transferase</keyword>
<reference evidence="9" key="1">
    <citation type="submission" date="2015-09" db="EMBL/GenBank/DDBJ databases">
        <title>Identification and characterization of Opium poppies mosaic virus: a novel member of Umbravirus.</title>
        <authorList>
            <person name="Tang J."/>
            <person name="Wei T."/>
            <person name="Ochoa-Corona F."/>
            <person name="Clover G."/>
        </authorList>
    </citation>
    <scope>NUCLEOTIDE SEQUENCE [LARGE SCALE GENOMIC DNA]</scope>
    <source>
        <strain evidence="9">PHEL5235</strain>
    </source>
</reference>
<evidence type="ECO:0000256" key="2">
    <source>
        <dbReference type="ARBA" id="ARBA00022484"/>
    </source>
</evidence>
<dbReference type="SUPFAM" id="SSF56672">
    <property type="entry name" value="DNA/RNA polymerases"/>
    <property type="match status" value="1"/>
</dbReference>
<evidence type="ECO:0000256" key="5">
    <source>
        <dbReference type="ARBA" id="ARBA00022741"/>
    </source>
</evidence>
<feature type="domain" description="RdRp catalytic" evidence="8">
    <location>
        <begin position="532"/>
        <end position="647"/>
    </location>
</feature>
<dbReference type="EC" id="2.7.7.48" evidence="1 7"/>
<dbReference type="InterPro" id="IPR043128">
    <property type="entry name" value="Rev_trsase/Diguanyl_cyclase"/>
</dbReference>
<dbReference type="Pfam" id="PF00998">
    <property type="entry name" value="RdRP_3"/>
    <property type="match status" value="1"/>
</dbReference>
<dbReference type="RefSeq" id="YP_009162614.2">
    <property type="nucleotide sequence ID" value="NC_027710.2"/>
</dbReference>
<evidence type="ECO:0000313" key="9">
    <source>
        <dbReference type="EMBL" id="AIU44175.3"/>
    </source>
</evidence>
<evidence type="ECO:0000256" key="1">
    <source>
        <dbReference type="ARBA" id="ARBA00012494"/>
    </source>
</evidence>
<evidence type="ECO:0000256" key="4">
    <source>
        <dbReference type="ARBA" id="ARBA00022695"/>
    </source>
</evidence>
<keyword evidence="10" id="KW-1185">Reference proteome</keyword>
<dbReference type="GO" id="GO:0003723">
    <property type="term" value="F:RNA binding"/>
    <property type="evidence" value="ECO:0007669"/>
    <property type="project" value="InterPro"/>
</dbReference>
<accession>A0A097PAC9</accession>
<evidence type="ECO:0000256" key="6">
    <source>
        <dbReference type="ARBA" id="ARBA00022953"/>
    </source>
</evidence>
<keyword evidence="2 7" id="KW-0696">RNA-directed RNA polymerase</keyword>
<evidence type="ECO:0000256" key="7">
    <source>
        <dbReference type="RuleBase" id="RU363062"/>
    </source>
</evidence>
<dbReference type="GO" id="GO:0003968">
    <property type="term" value="F:RNA-directed RNA polymerase activity"/>
    <property type="evidence" value="ECO:0007669"/>
    <property type="project" value="UniProtKB-KW"/>
</dbReference>
<organism evidence="9 10">
    <name type="scientific">Opium poppy mosaic virus</name>
    <dbReference type="NCBI Taxonomy" id="473784"/>
    <lineage>
        <taxon>Viruses</taxon>
        <taxon>Riboviria</taxon>
        <taxon>Orthornavirae</taxon>
        <taxon>Kitrinoviricota</taxon>
        <taxon>Tolucaviricetes</taxon>
        <taxon>Tolivirales</taxon>
        <taxon>Tombusviridae</taxon>
        <taxon>Calvusvirinae</taxon>
        <taxon>Umbravirus</taxon>
        <taxon>Umbravirus papaveri</taxon>
    </lineage>
</organism>
<dbReference type="InterPro" id="IPR043502">
    <property type="entry name" value="DNA/RNA_pol_sf"/>
</dbReference>
<evidence type="ECO:0000259" key="8">
    <source>
        <dbReference type="PROSITE" id="PS50507"/>
    </source>
</evidence>
<keyword evidence="4 7" id="KW-0548">Nucleotidyltransferase</keyword>
<comment type="catalytic activity">
    <reaction evidence="7">
        <text>RNA(n) + a ribonucleoside 5'-triphosphate = RNA(n+1) + diphosphate</text>
        <dbReference type="Rhea" id="RHEA:21248"/>
        <dbReference type="Rhea" id="RHEA-COMP:14527"/>
        <dbReference type="Rhea" id="RHEA-COMP:17342"/>
        <dbReference type="ChEBI" id="CHEBI:33019"/>
        <dbReference type="ChEBI" id="CHEBI:61557"/>
        <dbReference type="ChEBI" id="CHEBI:140395"/>
        <dbReference type="EC" id="2.7.7.48"/>
    </reaction>
</comment>
<dbReference type="InterPro" id="IPR002166">
    <property type="entry name" value="RNA_pol_HCV"/>
</dbReference>
<dbReference type="Proteomes" id="UP000204025">
    <property type="component" value="Segment"/>
</dbReference>